<keyword evidence="4" id="KW-1185">Reference proteome</keyword>
<evidence type="ECO:0000313" key="4">
    <source>
        <dbReference type="Proteomes" id="UP001519332"/>
    </source>
</evidence>
<comment type="caution">
    <text evidence="3">The sequence shown here is derived from an EMBL/GenBank/DDBJ whole genome shotgun (WGS) entry which is preliminary data.</text>
</comment>
<dbReference type="Proteomes" id="UP001519332">
    <property type="component" value="Unassembled WGS sequence"/>
</dbReference>
<organism evidence="3 4">
    <name type="scientific">Kibdelosporangium banguiense</name>
    <dbReference type="NCBI Taxonomy" id="1365924"/>
    <lineage>
        <taxon>Bacteria</taxon>
        <taxon>Bacillati</taxon>
        <taxon>Actinomycetota</taxon>
        <taxon>Actinomycetes</taxon>
        <taxon>Pseudonocardiales</taxon>
        <taxon>Pseudonocardiaceae</taxon>
        <taxon>Kibdelosporangium</taxon>
    </lineage>
</organism>
<dbReference type="EMBL" id="JAGINW010000001">
    <property type="protein sequence ID" value="MBP2328117.1"/>
    <property type="molecule type" value="Genomic_DNA"/>
</dbReference>
<feature type="signal peptide" evidence="2">
    <location>
        <begin position="1"/>
        <end position="30"/>
    </location>
</feature>
<sequence length="345" mass="38326">MRRNMRGVSVLAIALPLISGLLVSPGQSEATGRHQPTNGFARSGPWNTKLPRHVPLVPNSAAIVANIKQDKDENYQVWAFNTHTWSSPIYTASWYTPRLRWTFSDCLGLPHLAPVIADTLSSVPTPPGMLVSQGTDNTVAIYQPSTDTYWDFWRAERDANGNWSACWGGKIEHYSRNPGIFTNPLGAAATGLPFGAFLIRIEELRRGRIDHALNIQTVRVRANCNSWPANRNDGNTEGVDFPCEGQRFRLDPAFDVNTLRSPAARTIARAMQEYGLIMSDKSGSLATQAEDPRPYMARNGGVNPYHLLTDPENEIPDDDSYTWLTLADVPVERLQALPLNYGQPR</sequence>
<dbReference type="RefSeq" id="WP_209645179.1">
    <property type="nucleotide sequence ID" value="NZ_JAGINW010000001.1"/>
</dbReference>
<name>A0ABS4TUM2_9PSEU</name>
<keyword evidence="2" id="KW-0732">Signal</keyword>
<accession>A0ABS4TUM2</accession>
<evidence type="ECO:0008006" key="5">
    <source>
        <dbReference type="Google" id="ProtNLM"/>
    </source>
</evidence>
<evidence type="ECO:0000256" key="1">
    <source>
        <dbReference type="SAM" id="MobiDB-lite"/>
    </source>
</evidence>
<evidence type="ECO:0000256" key="2">
    <source>
        <dbReference type="SAM" id="SignalP"/>
    </source>
</evidence>
<feature type="region of interest" description="Disordered" evidence="1">
    <location>
        <begin position="26"/>
        <end position="46"/>
    </location>
</feature>
<gene>
    <name evidence="3" type="ORF">JOF56_008502</name>
</gene>
<proteinExistence type="predicted"/>
<reference evidence="3 4" key="1">
    <citation type="submission" date="2021-03" db="EMBL/GenBank/DDBJ databases">
        <title>Sequencing the genomes of 1000 actinobacteria strains.</title>
        <authorList>
            <person name="Klenk H.-P."/>
        </authorList>
    </citation>
    <scope>NUCLEOTIDE SEQUENCE [LARGE SCALE GENOMIC DNA]</scope>
    <source>
        <strain evidence="3 4">DSM 46670</strain>
    </source>
</reference>
<evidence type="ECO:0000313" key="3">
    <source>
        <dbReference type="EMBL" id="MBP2328117.1"/>
    </source>
</evidence>
<feature type="compositionally biased region" description="Polar residues" evidence="1">
    <location>
        <begin position="26"/>
        <end position="40"/>
    </location>
</feature>
<protein>
    <recommendedName>
        <fullName evidence="5">DUF4124 domain-containing protein</fullName>
    </recommendedName>
</protein>
<feature type="chain" id="PRO_5046228721" description="DUF4124 domain-containing protein" evidence="2">
    <location>
        <begin position="31"/>
        <end position="345"/>
    </location>
</feature>